<keyword evidence="4 10" id="KW-1003">Cell membrane</keyword>
<reference evidence="11 12" key="1">
    <citation type="submission" date="2018-09" db="EMBL/GenBank/DDBJ databases">
        <title>Genome Sequence of Paenibacillus lautus Strain E7593-69, Azo Dye-Degrading Bacteria, Isolated from Commercial Tattoo Inks.</title>
        <authorList>
            <person name="Nho S.W."/>
            <person name="Kim S.-J."/>
            <person name="Kweon O."/>
            <person name="Cerniglia C.E."/>
        </authorList>
    </citation>
    <scope>NUCLEOTIDE SEQUENCE [LARGE SCALE GENOMIC DNA]</scope>
    <source>
        <strain evidence="11 12">E7593-69</strain>
    </source>
</reference>
<keyword evidence="12" id="KW-1185">Reference proteome</keyword>
<dbReference type="RefSeq" id="WP_096774971.1">
    <property type="nucleotide sequence ID" value="NZ_BOSC01000003.1"/>
</dbReference>
<feature type="transmembrane region" description="Helical" evidence="9">
    <location>
        <begin position="238"/>
        <end position="258"/>
    </location>
</feature>
<keyword evidence="7 9" id="KW-1133">Transmembrane helix</keyword>
<comment type="subcellular location">
    <subcellularLocation>
        <location evidence="1 9">Cell membrane</location>
        <topology evidence="1 9">Multi-pass membrane protein</topology>
    </subcellularLocation>
</comment>
<evidence type="ECO:0000313" key="11">
    <source>
        <dbReference type="EMBL" id="AYB46324.1"/>
    </source>
</evidence>
<comment type="function">
    <text evidence="10">Part of the ABC transporter complex MalEFGK involved in maltose/maltodextrin import. Probably responsible for the translocation of the substrate across the membrane.</text>
</comment>
<evidence type="ECO:0000256" key="4">
    <source>
        <dbReference type="ARBA" id="ARBA00022475"/>
    </source>
</evidence>
<dbReference type="SUPFAM" id="SSF161098">
    <property type="entry name" value="MetI-like"/>
    <property type="match status" value="1"/>
</dbReference>
<gene>
    <name evidence="11" type="ORF">D5F53_24830</name>
</gene>
<evidence type="ECO:0000256" key="5">
    <source>
        <dbReference type="ARBA" id="ARBA00022597"/>
    </source>
</evidence>
<organism evidence="11 12">
    <name type="scientific">Paenibacillus lautus</name>
    <name type="common">Bacillus lautus</name>
    <dbReference type="NCBI Taxonomy" id="1401"/>
    <lineage>
        <taxon>Bacteria</taxon>
        <taxon>Bacillati</taxon>
        <taxon>Bacillota</taxon>
        <taxon>Bacilli</taxon>
        <taxon>Bacillales</taxon>
        <taxon>Paenibacillaceae</taxon>
        <taxon>Paenibacillus</taxon>
    </lineage>
</organism>
<dbReference type="InterPro" id="IPR035906">
    <property type="entry name" value="MetI-like_sf"/>
</dbReference>
<comment type="similarity">
    <text evidence="2 10">Belongs to the binding-protein-dependent transport system permease family. MalFG subfamily.</text>
</comment>
<sequence>MRQHRITAAVLSAICMGLGQLYNRQWIKGVILLIVGVFSLYYFINNLGDAIWGMVTLGEQGSHLEKVNGLTQMVAGDHSINLLIEGLITLIMFALFLIGYYANIKNAYNAGKLREKGVTPNNFRQTLYYIFEWKFAQSFLTLPAIGILFFTVMPIIFMVLLAFTNYSAPNNLPPANLVDWVGFKTFTNLVALKSWSHTFFGVLTWTIIWAVLATVTTYFGGVLVALLIQQKGIRFKGVWRVILIIPYAIPQLISLLVMRNMFNGQFGPINQYLRYFGLEGLPWLTDPVWAKVTVIVVNMWVGIPVSMLLVMSVLTTIPKDLYEAADVDGATGFQKFKIITLPMILFSTAPVLITQFAGNINNFNLIFLLTNGNPVVGDYQYAGATDLLVTWLYKLTLDQQRYSMASAIGIIIFMIIATFSIYNYRRTRSFKEEDMIQ</sequence>
<accession>A0A2A5LHL4</accession>
<dbReference type="KEGG" id="plw:D5F53_24830"/>
<dbReference type="SUPFAM" id="SSF160964">
    <property type="entry name" value="MalF N-terminal region-like"/>
    <property type="match status" value="1"/>
</dbReference>
<dbReference type="GO" id="GO:0015423">
    <property type="term" value="F:ABC-type maltose transporter activity"/>
    <property type="evidence" value="ECO:0007669"/>
    <property type="project" value="TreeGrafter"/>
</dbReference>
<dbReference type="Proteomes" id="UP000266552">
    <property type="component" value="Chromosome"/>
</dbReference>
<keyword evidence="8 9" id="KW-0472">Membrane</keyword>
<dbReference type="EMBL" id="CP032412">
    <property type="protein sequence ID" value="AYB46324.1"/>
    <property type="molecule type" value="Genomic_DNA"/>
</dbReference>
<feature type="transmembrane region" description="Helical" evidence="9">
    <location>
        <begin position="402"/>
        <end position="422"/>
    </location>
</feature>
<dbReference type="PROSITE" id="PS50928">
    <property type="entry name" value="ABC_TM1"/>
    <property type="match status" value="1"/>
</dbReference>
<dbReference type="GO" id="GO:0042956">
    <property type="term" value="P:maltodextrin transmembrane transport"/>
    <property type="evidence" value="ECO:0007669"/>
    <property type="project" value="TreeGrafter"/>
</dbReference>
<dbReference type="GO" id="GO:1990060">
    <property type="term" value="C:maltose transport complex"/>
    <property type="evidence" value="ECO:0007669"/>
    <property type="project" value="TreeGrafter"/>
</dbReference>
<evidence type="ECO:0000313" key="12">
    <source>
        <dbReference type="Proteomes" id="UP000266552"/>
    </source>
</evidence>
<evidence type="ECO:0000256" key="3">
    <source>
        <dbReference type="ARBA" id="ARBA00022448"/>
    </source>
</evidence>
<evidence type="ECO:0000256" key="10">
    <source>
        <dbReference type="RuleBase" id="RU367050"/>
    </source>
</evidence>
<evidence type="ECO:0000256" key="2">
    <source>
        <dbReference type="ARBA" id="ARBA00009047"/>
    </source>
</evidence>
<protein>
    <recommendedName>
        <fullName evidence="10">Maltose/maltodextrin transport system permease protein</fullName>
    </recommendedName>
</protein>
<dbReference type="Gene3D" id="1.10.3720.10">
    <property type="entry name" value="MetI-like"/>
    <property type="match status" value="1"/>
</dbReference>
<dbReference type="CDD" id="cd06261">
    <property type="entry name" value="TM_PBP2"/>
    <property type="match status" value="1"/>
</dbReference>
<evidence type="ECO:0000256" key="6">
    <source>
        <dbReference type="ARBA" id="ARBA00022692"/>
    </source>
</evidence>
<dbReference type="PANTHER" id="PTHR47314">
    <property type="entry name" value="MALTOSE/MALTODEXTRIN TRANSPORT SYSTEM PERMEASE PROTEIN MALF"/>
    <property type="match status" value="1"/>
</dbReference>
<dbReference type="PANTHER" id="PTHR47314:SF1">
    <property type="entry name" value="MALTOSE_MALTODEXTRIN TRANSPORT SYSTEM PERMEASE PROTEIN MALF"/>
    <property type="match status" value="1"/>
</dbReference>
<keyword evidence="6 9" id="KW-0812">Transmembrane</keyword>
<evidence type="ECO:0000256" key="9">
    <source>
        <dbReference type="RuleBase" id="RU363032"/>
    </source>
</evidence>
<dbReference type="InterPro" id="IPR000515">
    <property type="entry name" value="MetI-like"/>
</dbReference>
<name>A0A2A5LHL4_PAELA</name>
<feature type="transmembrane region" description="Helical" evidence="9">
    <location>
        <begin position="139"/>
        <end position="163"/>
    </location>
</feature>
<feature type="transmembrane region" description="Helical" evidence="9">
    <location>
        <begin position="26"/>
        <end position="44"/>
    </location>
</feature>
<evidence type="ECO:0000256" key="8">
    <source>
        <dbReference type="ARBA" id="ARBA00023136"/>
    </source>
</evidence>
<evidence type="ECO:0000256" key="1">
    <source>
        <dbReference type="ARBA" id="ARBA00004651"/>
    </source>
</evidence>
<proteinExistence type="inferred from homology"/>
<feature type="transmembrane region" description="Helical" evidence="9">
    <location>
        <begin position="202"/>
        <end position="226"/>
    </location>
</feature>
<keyword evidence="3 9" id="KW-0813">Transport</keyword>
<dbReference type="Pfam" id="PF00528">
    <property type="entry name" value="BPD_transp_1"/>
    <property type="match status" value="1"/>
</dbReference>
<dbReference type="AlphaFoldDB" id="A0A2A5LHL4"/>
<feature type="transmembrane region" description="Helical" evidence="9">
    <location>
        <begin position="80"/>
        <end position="102"/>
    </location>
</feature>
<feature type="transmembrane region" description="Helical" evidence="9">
    <location>
        <begin position="338"/>
        <end position="358"/>
    </location>
</feature>
<feature type="transmembrane region" description="Helical" evidence="9">
    <location>
        <begin position="288"/>
        <end position="317"/>
    </location>
</feature>
<keyword evidence="5 10" id="KW-0762">Sugar transport</keyword>
<evidence type="ECO:0000256" key="7">
    <source>
        <dbReference type="ARBA" id="ARBA00022989"/>
    </source>
</evidence>